<proteinExistence type="predicted"/>
<evidence type="ECO:0000313" key="1">
    <source>
        <dbReference type="EMBL" id="PSK93200.1"/>
    </source>
</evidence>
<organism evidence="1 2">
    <name type="scientific">Taibaiella chishuiensis</name>
    <dbReference type="NCBI Taxonomy" id="1434707"/>
    <lineage>
        <taxon>Bacteria</taxon>
        <taxon>Pseudomonadati</taxon>
        <taxon>Bacteroidota</taxon>
        <taxon>Chitinophagia</taxon>
        <taxon>Chitinophagales</taxon>
        <taxon>Chitinophagaceae</taxon>
        <taxon>Taibaiella</taxon>
    </lineage>
</organism>
<dbReference type="EMBL" id="PYGD01000002">
    <property type="protein sequence ID" value="PSK93200.1"/>
    <property type="molecule type" value="Genomic_DNA"/>
</dbReference>
<protein>
    <submittedName>
        <fullName evidence="1">Uncharacterized protein</fullName>
    </submittedName>
</protein>
<keyword evidence="2" id="KW-1185">Reference proteome</keyword>
<dbReference type="Proteomes" id="UP000240572">
    <property type="component" value="Unassembled WGS sequence"/>
</dbReference>
<evidence type="ECO:0000313" key="2">
    <source>
        <dbReference type="Proteomes" id="UP000240572"/>
    </source>
</evidence>
<comment type="caution">
    <text evidence="1">The sequence shown here is derived from an EMBL/GenBank/DDBJ whole genome shotgun (WGS) entry which is preliminary data.</text>
</comment>
<accession>A0A2P8D7J4</accession>
<sequence>MTMKKKLKVAAGSLLGIMFLFSAVLLIHIVVMVKNRKPLPAATLQMARADFKQPVPDQVMQTIQQAVSRQKGVKETYYNAGSRMLVYTYDNKVNTAEAIYASAIRPSGMSSERHLVSQSEATKGCPAMDNHSFYGKLTNMVARVVN</sequence>
<dbReference type="AlphaFoldDB" id="A0A2P8D7J4"/>
<reference evidence="1 2" key="1">
    <citation type="submission" date="2018-03" db="EMBL/GenBank/DDBJ databases">
        <title>Genomic Encyclopedia of Type Strains, Phase III (KMG-III): the genomes of soil and plant-associated and newly described type strains.</title>
        <authorList>
            <person name="Whitman W."/>
        </authorList>
    </citation>
    <scope>NUCLEOTIDE SEQUENCE [LARGE SCALE GENOMIC DNA]</scope>
    <source>
        <strain evidence="1 2">CGMCC 1.12700</strain>
    </source>
</reference>
<name>A0A2P8D7J4_9BACT</name>
<gene>
    <name evidence="1" type="ORF">B0I18_102170</name>
</gene>